<feature type="domain" description="ABC transporter" evidence="5">
    <location>
        <begin position="270"/>
        <end position="513"/>
    </location>
</feature>
<dbReference type="RefSeq" id="WP_116553353.1">
    <property type="nucleotide sequence ID" value="NZ_QCZG01000003.1"/>
</dbReference>
<dbReference type="OrthoDB" id="7757085at2"/>
<evidence type="ECO:0000313" key="6">
    <source>
        <dbReference type="EMBL" id="PWA13067.1"/>
    </source>
</evidence>
<dbReference type="CDD" id="cd03215">
    <property type="entry name" value="ABC_Carb_Monos_II"/>
    <property type="match status" value="1"/>
</dbReference>
<feature type="domain" description="ABC transporter" evidence="5">
    <location>
        <begin position="17"/>
        <end position="252"/>
    </location>
</feature>
<dbReference type="PROSITE" id="PS50893">
    <property type="entry name" value="ABC_TRANSPORTER_2"/>
    <property type="match status" value="2"/>
</dbReference>
<organism evidence="6 7">
    <name type="scientific">Pueribacillus theae</name>
    <dbReference type="NCBI Taxonomy" id="2171751"/>
    <lineage>
        <taxon>Bacteria</taxon>
        <taxon>Bacillati</taxon>
        <taxon>Bacillota</taxon>
        <taxon>Bacilli</taxon>
        <taxon>Bacillales</taxon>
        <taxon>Bacillaceae</taxon>
        <taxon>Pueribacillus</taxon>
    </lineage>
</organism>
<dbReference type="PANTHER" id="PTHR43790">
    <property type="entry name" value="CARBOHYDRATE TRANSPORT ATP-BINDING PROTEIN MG119-RELATED"/>
    <property type="match status" value="1"/>
</dbReference>
<dbReference type="EMBL" id="QCZG01000003">
    <property type="protein sequence ID" value="PWA13067.1"/>
    <property type="molecule type" value="Genomic_DNA"/>
</dbReference>
<gene>
    <name evidence="6" type="ORF">DCC39_02760</name>
</gene>
<comment type="caution">
    <text evidence="6">The sequence shown here is derived from an EMBL/GenBank/DDBJ whole genome shotgun (WGS) entry which is preliminary data.</text>
</comment>
<dbReference type="GO" id="GO:0016887">
    <property type="term" value="F:ATP hydrolysis activity"/>
    <property type="evidence" value="ECO:0007669"/>
    <property type="project" value="InterPro"/>
</dbReference>
<name>A0A2U1K6B7_9BACI</name>
<dbReference type="InterPro" id="IPR050107">
    <property type="entry name" value="ABC_carbohydrate_import_ATPase"/>
</dbReference>
<evidence type="ECO:0000256" key="2">
    <source>
        <dbReference type="ARBA" id="ARBA00022737"/>
    </source>
</evidence>
<dbReference type="InterPro" id="IPR027417">
    <property type="entry name" value="P-loop_NTPase"/>
</dbReference>
<evidence type="ECO:0000313" key="7">
    <source>
        <dbReference type="Proteomes" id="UP000245998"/>
    </source>
</evidence>
<keyword evidence="2" id="KW-0677">Repeat</keyword>
<protein>
    <submittedName>
        <fullName evidence="6">Sugar ABC transporter ATP-binding protein</fullName>
    </submittedName>
</protein>
<dbReference type="InterPro" id="IPR003439">
    <property type="entry name" value="ABC_transporter-like_ATP-bd"/>
</dbReference>
<proteinExistence type="predicted"/>
<sequence>MNGAILEKNNTSKDIAINISGLTKKYGNFYAVSNVDITISKGEIHSLVGQNGAGKSTLLGILSGRVTPSSGCIKIFGEELNYGDPRSSRRLGIATIYQELTIIPNLTAVDNVFLGQNISRNGFLSKRKMQQRFNELSELLGVNIPPSALSSRLSIADQQMLEIMRGIQLDANILILDEPTASLAPAERESLLKTIKSLREKGITIIYVSHHLDEVLEISDSVTILRNGEKIKTERGHFWTKDKLVAEMLGKEIGNDLIQVISEPFDNQNLFGKEVLRTRNVVVPGAVKDISFSIRSGEIIGIGGLVGSGRSTFVRALAGLEPTSTGELWIDSKKVKWPSSPRYSMNLGIALAPEDRKHQGLVLDLSCQDNINMVDFKRVRRWGLYHTNSAKNIATVFSKKFGLNRPIQTLCRNLSGGNQQKVLLSKVCNLNPRVLIVDEPTRGIDIGVKIEVLKILKQLASEGMSIIVISSELEEVVAVSDRVLVFSKGRLVKELNEKHEINVGNILRANFLGGTT</sequence>
<keyword evidence="4 6" id="KW-0067">ATP-binding</keyword>
<keyword evidence="3" id="KW-0547">Nucleotide-binding</keyword>
<dbReference type="InterPro" id="IPR003593">
    <property type="entry name" value="AAA+_ATPase"/>
</dbReference>
<accession>A0A2U1K6B7</accession>
<dbReference type="CDD" id="cd03216">
    <property type="entry name" value="ABC_Carb_Monos_I"/>
    <property type="match status" value="1"/>
</dbReference>
<evidence type="ECO:0000259" key="5">
    <source>
        <dbReference type="PROSITE" id="PS50893"/>
    </source>
</evidence>
<reference evidence="6 7" key="1">
    <citation type="submission" date="2018-04" db="EMBL/GenBank/DDBJ databases">
        <title>Camelliibacillus theae gen. nov., sp. nov., isolated from Pu'er tea.</title>
        <authorList>
            <person name="Niu L."/>
        </authorList>
    </citation>
    <scope>NUCLEOTIDE SEQUENCE [LARGE SCALE GENOMIC DNA]</scope>
    <source>
        <strain evidence="6 7">T8</strain>
    </source>
</reference>
<dbReference type="SUPFAM" id="SSF52540">
    <property type="entry name" value="P-loop containing nucleoside triphosphate hydrolases"/>
    <property type="match status" value="2"/>
</dbReference>
<evidence type="ECO:0000256" key="1">
    <source>
        <dbReference type="ARBA" id="ARBA00022448"/>
    </source>
</evidence>
<dbReference type="Pfam" id="PF00005">
    <property type="entry name" value="ABC_tran"/>
    <property type="match status" value="2"/>
</dbReference>
<evidence type="ECO:0000256" key="3">
    <source>
        <dbReference type="ARBA" id="ARBA00022741"/>
    </source>
</evidence>
<dbReference type="GO" id="GO:0005524">
    <property type="term" value="F:ATP binding"/>
    <property type="evidence" value="ECO:0007669"/>
    <property type="project" value="UniProtKB-KW"/>
</dbReference>
<keyword evidence="1" id="KW-0813">Transport</keyword>
<dbReference type="Gene3D" id="3.40.50.300">
    <property type="entry name" value="P-loop containing nucleotide triphosphate hydrolases"/>
    <property type="match status" value="2"/>
</dbReference>
<dbReference type="SMART" id="SM00382">
    <property type="entry name" value="AAA"/>
    <property type="match status" value="2"/>
</dbReference>
<dbReference type="Proteomes" id="UP000245998">
    <property type="component" value="Unassembled WGS sequence"/>
</dbReference>
<keyword evidence="7" id="KW-1185">Reference proteome</keyword>
<dbReference type="PANTHER" id="PTHR43790:SF9">
    <property type="entry name" value="GALACTOFURANOSE TRANSPORTER ATP-BINDING PROTEIN YTFR"/>
    <property type="match status" value="1"/>
</dbReference>
<dbReference type="AlphaFoldDB" id="A0A2U1K6B7"/>
<evidence type="ECO:0000256" key="4">
    <source>
        <dbReference type="ARBA" id="ARBA00022840"/>
    </source>
</evidence>